<organism evidence="2 3">
    <name type="scientific">Pleurodeles waltl</name>
    <name type="common">Iberian ribbed newt</name>
    <dbReference type="NCBI Taxonomy" id="8319"/>
    <lineage>
        <taxon>Eukaryota</taxon>
        <taxon>Metazoa</taxon>
        <taxon>Chordata</taxon>
        <taxon>Craniata</taxon>
        <taxon>Vertebrata</taxon>
        <taxon>Euteleostomi</taxon>
        <taxon>Amphibia</taxon>
        <taxon>Batrachia</taxon>
        <taxon>Caudata</taxon>
        <taxon>Salamandroidea</taxon>
        <taxon>Salamandridae</taxon>
        <taxon>Pleurodelinae</taxon>
        <taxon>Pleurodeles</taxon>
    </lineage>
</organism>
<keyword evidence="3" id="KW-1185">Reference proteome</keyword>
<accession>A0AAV7UA51</accession>
<dbReference type="EMBL" id="JANPWB010000005">
    <property type="protein sequence ID" value="KAJ1185249.1"/>
    <property type="molecule type" value="Genomic_DNA"/>
</dbReference>
<protein>
    <submittedName>
        <fullName evidence="2">Uncharacterized protein</fullName>
    </submittedName>
</protein>
<sequence>MAKMADMLYWAPVHLPQWSDLLGADVPYERSTKDTRGPPLPRSQEQDVDPGGAAEVLFQCSHGGGPRHQQDGESGLRIGPLSVAWVKHTDAPSDRVTE</sequence>
<dbReference type="Proteomes" id="UP001066276">
    <property type="component" value="Chromosome 3_1"/>
</dbReference>
<evidence type="ECO:0000256" key="1">
    <source>
        <dbReference type="SAM" id="MobiDB-lite"/>
    </source>
</evidence>
<gene>
    <name evidence="2" type="ORF">NDU88_002043</name>
</gene>
<evidence type="ECO:0000313" key="3">
    <source>
        <dbReference type="Proteomes" id="UP001066276"/>
    </source>
</evidence>
<evidence type="ECO:0000313" key="2">
    <source>
        <dbReference type="EMBL" id="KAJ1185249.1"/>
    </source>
</evidence>
<feature type="region of interest" description="Disordered" evidence="1">
    <location>
        <begin position="28"/>
        <end position="51"/>
    </location>
</feature>
<feature type="region of interest" description="Disordered" evidence="1">
    <location>
        <begin position="56"/>
        <end position="75"/>
    </location>
</feature>
<name>A0AAV7UA51_PLEWA</name>
<comment type="caution">
    <text evidence="2">The sequence shown here is derived from an EMBL/GenBank/DDBJ whole genome shotgun (WGS) entry which is preliminary data.</text>
</comment>
<dbReference type="AlphaFoldDB" id="A0AAV7UA51"/>
<proteinExistence type="predicted"/>
<reference evidence="2" key="1">
    <citation type="journal article" date="2022" name="bioRxiv">
        <title>Sequencing and chromosome-scale assembly of the giantPleurodeles waltlgenome.</title>
        <authorList>
            <person name="Brown T."/>
            <person name="Elewa A."/>
            <person name="Iarovenko S."/>
            <person name="Subramanian E."/>
            <person name="Araus A.J."/>
            <person name="Petzold A."/>
            <person name="Susuki M."/>
            <person name="Suzuki K.-i.T."/>
            <person name="Hayashi T."/>
            <person name="Toyoda A."/>
            <person name="Oliveira C."/>
            <person name="Osipova E."/>
            <person name="Leigh N.D."/>
            <person name="Simon A."/>
            <person name="Yun M.H."/>
        </authorList>
    </citation>
    <scope>NUCLEOTIDE SEQUENCE</scope>
    <source>
        <strain evidence="2">20211129_DDA</strain>
        <tissue evidence="2">Liver</tissue>
    </source>
</reference>